<dbReference type="SUPFAM" id="SSF47986">
    <property type="entry name" value="DEATH domain"/>
    <property type="match status" value="1"/>
</dbReference>
<evidence type="ECO:0000256" key="4">
    <source>
        <dbReference type="ARBA" id="ARBA00023015"/>
    </source>
</evidence>
<dbReference type="EMBL" id="JAWJWF010000003">
    <property type="protein sequence ID" value="KAK6635765.1"/>
    <property type="molecule type" value="Genomic_DNA"/>
</dbReference>
<dbReference type="Pfam" id="PF00531">
    <property type="entry name" value="Death"/>
    <property type="match status" value="1"/>
</dbReference>
<evidence type="ECO:0000256" key="7">
    <source>
        <dbReference type="ARBA" id="ARBA00023163"/>
    </source>
</evidence>
<evidence type="ECO:0000256" key="8">
    <source>
        <dbReference type="ARBA" id="ARBA00023242"/>
    </source>
</evidence>
<keyword evidence="7" id="KW-0804">Transcription</keyword>
<sequence length="674" mass="75288">MTYLCRKQFDPQLEALRTKGLLENSLITNDWIARLIKKTSVIHAGFLFEDLKTLQDLCLYISESQSKVTDAGWLSFGYHLGLNPTLLKVIKHNNFINEDPCYNVLLAYVQYEYASIGKIIEALNLMGRIDVLSRIKNSINDLTDLILNCNSNLNNNSTEDASDYGSLPVSEGSQSCDNSFSSSVNELFVRPKVIPPAPFIFQNIKGNPEVTSRKIQEAVKCATADSMTSCTSVSCVKNHSSSDLNCSDDLKNRVLLNNDCLNEKSLANSDKNSPKERTKLSTNSRKKEKYGLKVLLTFAEDGEAYAEEIAKIFRKKLEDYPSIGVLILGEHAERVSMDPQQFIEGAFHQVDYVCPVLTIGYYELITKQKKTNSLSYKHFDAMYVPYIYRLMNSYFVANNCLNDKIRCIIPENIFRQECFTFLSTNPIFGAWVNISEVEDLASCLNVLTKEGALPSMDKDEINVDVDHTILKFIDLARQLEAFFLQKRFLLSALKPESVVKEDINDLRAELNRKDELIKRHYDKISAWQTLLADLQVQSWAKSPAQGSSGTPLGGAPLGPSNSSPNISQPNVQQQMQQQQQQQQQQHLQQQQLQQMQQQQMHHHMQQQMQSAAGGGGGAAAGGAGGGPTMVPQQSMFMSQGGARFPVQGPGGMLQGPLAYLEKTTSNIGMPDGRR</sequence>
<dbReference type="PANTHER" id="PTHR13512">
    <property type="entry name" value="MEDIATOR COMPLEX SUBUNIT 28"/>
    <property type="match status" value="1"/>
</dbReference>
<keyword evidence="13" id="KW-1185">Reference proteome</keyword>
<proteinExistence type="inferred from homology"/>
<dbReference type="PROSITE" id="PS50017">
    <property type="entry name" value="DEATH_DOMAIN"/>
    <property type="match status" value="1"/>
</dbReference>
<evidence type="ECO:0000256" key="3">
    <source>
        <dbReference type="ARBA" id="ARBA00019683"/>
    </source>
</evidence>
<feature type="domain" description="Death" evidence="11">
    <location>
        <begin position="73"/>
        <end position="139"/>
    </location>
</feature>
<evidence type="ECO:0000256" key="5">
    <source>
        <dbReference type="ARBA" id="ARBA00023054"/>
    </source>
</evidence>
<feature type="compositionally biased region" description="Low complexity" evidence="10">
    <location>
        <begin position="559"/>
        <end position="611"/>
    </location>
</feature>
<feature type="region of interest" description="Disordered" evidence="10">
    <location>
        <begin position="542"/>
        <end position="629"/>
    </location>
</feature>
<dbReference type="PANTHER" id="PTHR13512:SF2">
    <property type="entry name" value="MEDIATOR OF RNA POLYMERASE II TRANSCRIPTION SUBUNIT 28"/>
    <property type="match status" value="1"/>
</dbReference>
<keyword evidence="4" id="KW-0805">Transcription regulation</keyword>
<organism evidence="12 13">
    <name type="scientific">Polyplax serrata</name>
    <name type="common">Common mouse louse</name>
    <dbReference type="NCBI Taxonomy" id="468196"/>
    <lineage>
        <taxon>Eukaryota</taxon>
        <taxon>Metazoa</taxon>
        <taxon>Ecdysozoa</taxon>
        <taxon>Arthropoda</taxon>
        <taxon>Hexapoda</taxon>
        <taxon>Insecta</taxon>
        <taxon>Pterygota</taxon>
        <taxon>Neoptera</taxon>
        <taxon>Paraneoptera</taxon>
        <taxon>Psocodea</taxon>
        <taxon>Troctomorpha</taxon>
        <taxon>Phthiraptera</taxon>
        <taxon>Anoplura</taxon>
        <taxon>Polyplacidae</taxon>
        <taxon>Polyplax</taxon>
    </lineage>
</organism>
<keyword evidence="8" id="KW-0539">Nucleus</keyword>
<evidence type="ECO:0000256" key="6">
    <source>
        <dbReference type="ARBA" id="ARBA00023159"/>
    </source>
</evidence>
<feature type="compositionally biased region" description="Gly residues" evidence="10">
    <location>
        <begin position="612"/>
        <end position="627"/>
    </location>
</feature>
<evidence type="ECO:0000256" key="10">
    <source>
        <dbReference type="SAM" id="MobiDB-lite"/>
    </source>
</evidence>
<evidence type="ECO:0000313" key="13">
    <source>
        <dbReference type="Proteomes" id="UP001359485"/>
    </source>
</evidence>
<accession>A0ABR1B6J7</accession>
<comment type="subcellular location">
    <subcellularLocation>
        <location evidence="1">Nucleus</location>
    </subcellularLocation>
</comment>
<keyword evidence="6" id="KW-0010">Activator</keyword>
<dbReference type="Proteomes" id="UP001359485">
    <property type="component" value="Unassembled WGS sequence"/>
</dbReference>
<dbReference type="Pfam" id="PF11594">
    <property type="entry name" value="Med28"/>
    <property type="match status" value="1"/>
</dbReference>
<evidence type="ECO:0000256" key="2">
    <source>
        <dbReference type="ARBA" id="ARBA00005571"/>
    </source>
</evidence>
<evidence type="ECO:0000256" key="9">
    <source>
        <dbReference type="ARBA" id="ARBA00031964"/>
    </source>
</evidence>
<gene>
    <name evidence="12" type="ORF">RUM44_001019</name>
</gene>
<dbReference type="CDD" id="cd01670">
    <property type="entry name" value="Death"/>
    <property type="match status" value="1"/>
</dbReference>
<comment type="caution">
    <text evidence="12">The sequence shown here is derived from an EMBL/GenBank/DDBJ whole genome shotgun (WGS) entry which is preliminary data.</text>
</comment>
<dbReference type="InterPro" id="IPR000488">
    <property type="entry name" value="Death_dom"/>
</dbReference>
<dbReference type="InterPro" id="IPR021640">
    <property type="entry name" value="Mediator_Med28"/>
</dbReference>
<dbReference type="Gene3D" id="1.10.533.10">
    <property type="entry name" value="Death Domain, Fas"/>
    <property type="match status" value="1"/>
</dbReference>
<evidence type="ECO:0000259" key="11">
    <source>
        <dbReference type="PROSITE" id="PS50017"/>
    </source>
</evidence>
<reference evidence="12 13" key="1">
    <citation type="submission" date="2023-09" db="EMBL/GenBank/DDBJ databases">
        <title>Genomes of two closely related lineages of the louse Polyplax serrata with different host specificities.</title>
        <authorList>
            <person name="Martinu J."/>
            <person name="Tarabai H."/>
            <person name="Stefka J."/>
            <person name="Hypsa V."/>
        </authorList>
    </citation>
    <scope>NUCLEOTIDE SEQUENCE [LARGE SCALE GENOMIC DNA]</scope>
    <source>
        <strain evidence="12">98ZLc_SE</strain>
    </source>
</reference>
<keyword evidence="5" id="KW-0175">Coiled coil</keyword>
<evidence type="ECO:0000313" key="12">
    <source>
        <dbReference type="EMBL" id="KAK6635765.1"/>
    </source>
</evidence>
<name>A0ABR1B6J7_POLSC</name>
<evidence type="ECO:0000256" key="1">
    <source>
        <dbReference type="ARBA" id="ARBA00004123"/>
    </source>
</evidence>
<dbReference type="InterPro" id="IPR011029">
    <property type="entry name" value="DEATH-like_dom_sf"/>
</dbReference>
<protein>
    <recommendedName>
        <fullName evidence="3">Mediator of RNA polymerase II transcription subunit 28</fullName>
    </recommendedName>
    <alternativeName>
        <fullName evidence="9">Mediator complex subunit 28</fullName>
    </alternativeName>
</protein>
<comment type="similarity">
    <text evidence="2">Belongs to the Mediator complex subunit 28 family.</text>
</comment>